<evidence type="ECO:0000313" key="2">
    <source>
        <dbReference type="EMBL" id="MFL9843366.1"/>
    </source>
</evidence>
<accession>A0ABW8YSU0</accession>
<evidence type="ECO:0000313" key="3">
    <source>
        <dbReference type="Proteomes" id="UP001629156"/>
    </source>
</evidence>
<keyword evidence="3" id="KW-1185">Reference proteome</keyword>
<dbReference type="RefSeq" id="WP_408083613.1">
    <property type="nucleotide sequence ID" value="NZ_JBELPZ010000002.1"/>
</dbReference>
<feature type="chain" id="PRO_5045223889" evidence="1">
    <location>
        <begin position="17"/>
        <end position="217"/>
    </location>
</feature>
<organism evidence="2 3">
    <name type="scientific">Flavobacterium rhizosphaerae</name>
    <dbReference type="NCBI Taxonomy" id="3163298"/>
    <lineage>
        <taxon>Bacteria</taxon>
        <taxon>Pseudomonadati</taxon>
        <taxon>Bacteroidota</taxon>
        <taxon>Flavobacteriia</taxon>
        <taxon>Flavobacteriales</taxon>
        <taxon>Flavobacteriaceae</taxon>
        <taxon>Flavobacterium</taxon>
    </lineage>
</organism>
<gene>
    <name evidence="2" type="ORF">ABS766_02930</name>
</gene>
<feature type="signal peptide" evidence="1">
    <location>
        <begin position="1"/>
        <end position="16"/>
    </location>
</feature>
<proteinExistence type="predicted"/>
<dbReference type="Proteomes" id="UP001629156">
    <property type="component" value="Unassembled WGS sequence"/>
</dbReference>
<protein>
    <submittedName>
        <fullName evidence="2">Uncharacterized protein</fullName>
    </submittedName>
</protein>
<sequence length="217" mass="25434">MKLFLIILLLPLSVFSQTSTVIDKPIVYLNENDSIISQKDFDKQLHHAVNIEGYYETDTTFVAKLYTRSFFDSISPGNNQKIREYVSMLTGNKPEDSDIIIIQFYSGLRNRISDLDQPYWKKKDKDYVRGLPKSIKKQVKAYYIYHHDFSPEDSGAKKWGWVYDKNRLIEYAFFPIHFNYNNTIVIMPDGKTFTYYGEHGPDQIKEGLKELVSQNND</sequence>
<evidence type="ECO:0000256" key="1">
    <source>
        <dbReference type="SAM" id="SignalP"/>
    </source>
</evidence>
<name>A0ABW8YSU0_9FLAO</name>
<keyword evidence="1" id="KW-0732">Signal</keyword>
<dbReference type="EMBL" id="JBELPZ010000002">
    <property type="protein sequence ID" value="MFL9843366.1"/>
    <property type="molecule type" value="Genomic_DNA"/>
</dbReference>
<comment type="caution">
    <text evidence="2">The sequence shown here is derived from an EMBL/GenBank/DDBJ whole genome shotgun (WGS) entry which is preliminary data.</text>
</comment>
<reference evidence="2 3" key="1">
    <citation type="submission" date="2024-06" db="EMBL/GenBank/DDBJ databases">
        <authorList>
            <person name="Kaempfer P."/>
            <person name="Viver T."/>
        </authorList>
    </citation>
    <scope>NUCLEOTIDE SEQUENCE [LARGE SCALE GENOMIC DNA]</scope>
    <source>
        <strain evidence="2 3">ST-119</strain>
    </source>
</reference>